<protein>
    <submittedName>
        <fullName evidence="1">Uncharacterized protein</fullName>
    </submittedName>
</protein>
<organism evidence="1 2">
    <name type="scientific">Ahniella affigens</name>
    <dbReference type="NCBI Taxonomy" id="2021234"/>
    <lineage>
        <taxon>Bacteria</taxon>
        <taxon>Pseudomonadati</taxon>
        <taxon>Pseudomonadota</taxon>
        <taxon>Gammaproteobacteria</taxon>
        <taxon>Lysobacterales</taxon>
        <taxon>Rhodanobacteraceae</taxon>
        <taxon>Ahniella</taxon>
    </lineage>
</organism>
<dbReference type="KEGG" id="xba:C7S18_06040"/>
<evidence type="ECO:0000313" key="2">
    <source>
        <dbReference type="Proteomes" id="UP000241074"/>
    </source>
</evidence>
<evidence type="ECO:0000313" key="1">
    <source>
        <dbReference type="EMBL" id="AVP96785.1"/>
    </source>
</evidence>
<reference evidence="1 2" key="1">
    <citation type="submission" date="2018-03" db="EMBL/GenBank/DDBJ databases">
        <title>Ahniella affigens gen. nov., sp. nov., a gammaproteobacterium isolated from sandy soil near a stream.</title>
        <authorList>
            <person name="Ko Y."/>
            <person name="Kim J.-H."/>
        </authorList>
    </citation>
    <scope>NUCLEOTIDE SEQUENCE [LARGE SCALE GENOMIC DNA]</scope>
    <source>
        <strain evidence="1 2">D13</strain>
    </source>
</reference>
<keyword evidence="2" id="KW-1185">Reference proteome</keyword>
<proteinExistence type="predicted"/>
<dbReference type="Proteomes" id="UP000241074">
    <property type="component" value="Chromosome"/>
</dbReference>
<dbReference type="RefSeq" id="WP_106890712.1">
    <property type="nucleotide sequence ID" value="NZ_CP027860.1"/>
</dbReference>
<reference evidence="1 2" key="2">
    <citation type="submission" date="2018-03" db="EMBL/GenBank/DDBJ databases">
        <authorList>
            <person name="Keele B.F."/>
        </authorList>
    </citation>
    <scope>NUCLEOTIDE SEQUENCE [LARGE SCALE GENOMIC DNA]</scope>
    <source>
        <strain evidence="1 2">D13</strain>
    </source>
</reference>
<dbReference type="AlphaFoldDB" id="A0A2P1PPL8"/>
<sequence length="93" mass="10385">MVDEPSLEEMRALLESLMANDPEHPDVSLTHESEWCISVYPSGIVVLENLETGEGPFHMRAVAHDRALELWQSLAAGRISELQLLQWLPGYGA</sequence>
<dbReference type="OrthoDB" id="7063156at2"/>
<accession>A0A2P1PPL8</accession>
<dbReference type="EMBL" id="CP027860">
    <property type="protein sequence ID" value="AVP96785.1"/>
    <property type="molecule type" value="Genomic_DNA"/>
</dbReference>
<gene>
    <name evidence="1" type="ORF">C7S18_06040</name>
</gene>
<name>A0A2P1PPL8_9GAMM</name>